<organism evidence="6 7">
    <name type="scientific">Cinchona calisaya</name>
    <dbReference type="NCBI Taxonomy" id="153742"/>
    <lineage>
        <taxon>Eukaryota</taxon>
        <taxon>Viridiplantae</taxon>
        <taxon>Streptophyta</taxon>
        <taxon>Embryophyta</taxon>
        <taxon>Tracheophyta</taxon>
        <taxon>Spermatophyta</taxon>
        <taxon>Magnoliopsida</taxon>
        <taxon>eudicotyledons</taxon>
        <taxon>Gunneridae</taxon>
        <taxon>Pentapetalae</taxon>
        <taxon>asterids</taxon>
        <taxon>lamiids</taxon>
        <taxon>Gentianales</taxon>
        <taxon>Rubiaceae</taxon>
        <taxon>Cinchonoideae</taxon>
        <taxon>Cinchoneae</taxon>
        <taxon>Cinchona</taxon>
    </lineage>
</organism>
<name>A0ABD3A3P7_9GENT</name>
<feature type="region of interest" description="Disordered" evidence="3">
    <location>
        <begin position="1065"/>
        <end position="1106"/>
    </location>
</feature>
<keyword evidence="1" id="KW-0106">Calcium</keyword>
<feature type="compositionally biased region" description="Basic and acidic residues" evidence="3">
    <location>
        <begin position="812"/>
        <end position="827"/>
    </location>
</feature>
<dbReference type="PROSITE" id="PS50031">
    <property type="entry name" value="EH"/>
    <property type="match status" value="2"/>
</dbReference>
<evidence type="ECO:0000259" key="5">
    <source>
        <dbReference type="PROSITE" id="PS50222"/>
    </source>
</evidence>
<accession>A0ABD3A3P7</accession>
<dbReference type="CDD" id="cd00052">
    <property type="entry name" value="EH"/>
    <property type="match status" value="2"/>
</dbReference>
<dbReference type="EMBL" id="JBJUIK010000006">
    <property type="protein sequence ID" value="KAL3525165.1"/>
    <property type="molecule type" value="Genomic_DNA"/>
</dbReference>
<dbReference type="PROSITE" id="PS50222">
    <property type="entry name" value="EF_HAND_2"/>
    <property type="match status" value="3"/>
</dbReference>
<dbReference type="Proteomes" id="UP001630127">
    <property type="component" value="Unassembled WGS sequence"/>
</dbReference>
<dbReference type="PANTHER" id="PTHR11216:SF161">
    <property type="entry name" value="CALCIUM-BINDING EF HAND FAMILY PROTEIN"/>
    <property type="match status" value="1"/>
</dbReference>
<feature type="compositionally biased region" description="Basic and acidic residues" evidence="3">
    <location>
        <begin position="1090"/>
        <end position="1103"/>
    </location>
</feature>
<evidence type="ECO:0000256" key="1">
    <source>
        <dbReference type="ARBA" id="ARBA00022837"/>
    </source>
</evidence>
<protein>
    <submittedName>
        <fullName evidence="6">Uncharacterized protein</fullName>
    </submittedName>
</protein>
<dbReference type="SUPFAM" id="SSF47473">
    <property type="entry name" value="EF-hand"/>
    <property type="match status" value="2"/>
</dbReference>
<gene>
    <name evidence="6" type="ORF">ACH5RR_013537</name>
</gene>
<feature type="coiled-coil region" evidence="2">
    <location>
        <begin position="550"/>
        <end position="584"/>
    </location>
</feature>
<feature type="compositionally biased region" description="Basic and acidic residues" evidence="3">
    <location>
        <begin position="753"/>
        <end position="774"/>
    </location>
</feature>
<dbReference type="AlphaFoldDB" id="A0ABD3A3P7"/>
<evidence type="ECO:0000256" key="2">
    <source>
        <dbReference type="SAM" id="Coils"/>
    </source>
</evidence>
<feature type="domain" description="EH" evidence="4">
    <location>
        <begin position="7"/>
        <end position="97"/>
    </location>
</feature>
<evidence type="ECO:0000313" key="7">
    <source>
        <dbReference type="Proteomes" id="UP001630127"/>
    </source>
</evidence>
<feature type="compositionally biased region" description="Polar residues" evidence="3">
    <location>
        <begin position="787"/>
        <end position="811"/>
    </location>
</feature>
<feature type="region of interest" description="Disordered" evidence="3">
    <location>
        <begin position="744"/>
        <end position="850"/>
    </location>
</feature>
<feature type="compositionally biased region" description="Pro residues" evidence="3">
    <location>
        <begin position="502"/>
        <end position="515"/>
    </location>
</feature>
<feature type="compositionally biased region" description="Polar residues" evidence="3">
    <location>
        <begin position="951"/>
        <end position="963"/>
    </location>
</feature>
<dbReference type="Pfam" id="PF12763">
    <property type="entry name" value="EH"/>
    <property type="match status" value="2"/>
</dbReference>
<feature type="region of interest" description="Disordered" evidence="3">
    <location>
        <begin position="495"/>
        <end position="531"/>
    </location>
</feature>
<dbReference type="SMART" id="SM00054">
    <property type="entry name" value="EFh"/>
    <property type="match status" value="4"/>
</dbReference>
<dbReference type="InterPro" id="IPR000261">
    <property type="entry name" value="EH_dom"/>
</dbReference>
<dbReference type="PROSITE" id="PS00018">
    <property type="entry name" value="EF_HAND_1"/>
    <property type="match status" value="1"/>
</dbReference>
<feature type="domain" description="EF-hand" evidence="5">
    <location>
        <begin position="43"/>
        <end position="75"/>
    </location>
</feature>
<dbReference type="InterPro" id="IPR018247">
    <property type="entry name" value="EF_Hand_1_Ca_BS"/>
</dbReference>
<feature type="region of interest" description="Disordered" evidence="3">
    <location>
        <begin position="1126"/>
        <end position="1162"/>
    </location>
</feature>
<feature type="compositionally biased region" description="Basic and acidic residues" evidence="3">
    <location>
        <begin position="1151"/>
        <end position="1162"/>
    </location>
</feature>
<feature type="compositionally biased region" description="Low complexity" evidence="3">
    <location>
        <begin position="1065"/>
        <end position="1083"/>
    </location>
</feature>
<dbReference type="Gene3D" id="1.10.238.10">
    <property type="entry name" value="EF-hand"/>
    <property type="match status" value="2"/>
</dbReference>
<dbReference type="PANTHER" id="PTHR11216">
    <property type="entry name" value="EH DOMAIN"/>
    <property type="match status" value="1"/>
</dbReference>
<proteinExistence type="predicted"/>
<sequence length="1162" mass="128165">MAQSQPNMDQFEVYFKRADLDQDGRISGNEARSFFQATNLPRQVLAQIWTIADQNKTGFLGRQEFYNALKLVTVAQTKRELTPDIVKAALYSPASAKIPAPKINLTPSLGPQSNITVGSAAPPPSAATAMPPQTIGIRGPQGFTSQQSQVIRPPQPPTPSATFQSPQVVAGPRMPHQAGIVPVSHPPSSSPWLGGNTGVSQVGLASQSNRSMGPVGQDSVTVATSGLLPSTHPGAQAASVLMQPALSKPSDTFVGNLVEAKDSKAPAVAANKHASDSLFGVVFSATYVQTKQDSTKVTSGVSSLPVSSAIVPTSLGVQPTVKSSPLDSSLQITAQPPVGSQQHQGQLPVEVNQQVSMQTSPALPTGAVNSAAGQSQVAWPRMTQSDVQKYSKVFMQVDTDRDGKITGEQARNLFLSWRQPREVLKQVWDLSDQDNDSMLSLREFCIALYLMERYREGHAFPAVLPSGIMFDEALSPVSNQPVAPQGNTAWRATSAFQQPHSTKPPPGKPPRPVPVPQTEDSMHPNRRKPKVPVLEKNLLDQLSTEEQNLLNSKFQEASDAEKKVAELEKDILDAREKIQFYHAKMQELILYKSRCDNRLNEITERVSADKREVESLGKKYEEKYRQAGDVASKLTIEEATFRDIQEKKMELYRAIVKLEQDGGADGIQERANLIQLDLEELVKSLNEHCKTYGLRAKPTSLVELPFGWQPGIQEGSADWDENWDKFDDEGFSLVKDLTLDVQNVIAPPKPKSSLREKDSSVDGNRDDADDKAEKVQGTSDPRPKDNGANTQGEEHTVSSPPESPARSTALESESKEFEDFHSKRDISFDGSPHATQSEHGDAESMFSADKGFDEPGWGTFDMTYDTDAGSEFNHVIKDVHSGRQSDTSLFGSDDWGLNPIRTSTTRTDNMYPKQSPFFDSVPSTPSYNMGGSPLAENVFQKTSPFGFADSVPSTPMYGSSNSPRRFGEGPEERSFDNSFSRYDSFNMQDGGLFTPREPLSFTRFDSMHSTRDSEYDHGLSAPRDSLARFDSFRSMADSDYNFGLPPRESFARFDSIRSTRDSDFGSGFSSFDDADPFGSSDPFKTSLEIQTRRRDSDGWKDPFKTSFESQTPRRVFDSWNDPFKTAFESQTPRRDSDSWNDPFKTSFESQTPRRDSDSWKAF</sequence>
<dbReference type="InterPro" id="IPR011992">
    <property type="entry name" value="EF-hand-dom_pair"/>
</dbReference>
<feature type="region of interest" description="Disordered" evidence="3">
    <location>
        <begin position="118"/>
        <end position="167"/>
    </location>
</feature>
<dbReference type="InterPro" id="IPR002048">
    <property type="entry name" value="EF_hand_dom"/>
</dbReference>
<keyword evidence="2" id="KW-0175">Coiled coil</keyword>
<keyword evidence="7" id="KW-1185">Reference proteome</keyword>
<feature type="compositionally biased region" description="Basic and acidic residues" evidence="3">
    <location>
        <begin position="965"/>
        <end position="975"/>
    </location>
</feature>
<dbReference type="SMART" id="SM00027">
    <property type="entry name" value="EH"/>
    <property type="match status" value="2"/>
</dbReference>
<reference evidence="6 7" key="1">
    <citation type="submission" date="2024-11" db="EMBL/GenBank/DDBJ databases">
        <title>A near-complete genome assembly of Cinchona calisaya.</title>
        <authorList>
            <person name="Lian D.C."/>
            <person name="Zhao X.W."/>
            <person name="Wei L."/>
        </authorList>
    </citation>
    <scope>NUCLEOTIDE SEQUENCE [LARGE SCALE GENOMIC DNA]</scope>
    <source>
        <tissue evidence="6">Nenye</tissue>
    </source>
</reference>
<feature type="domain" description="EH" evidence="4">
    <location>
        <begin position="386"/>
        <end position="469"/>
    </location>
</feature>
<evidence type="ECO:0000313" key="6">
    <source>
        <dbReference type="EMBL" id="KAL3525165.1"/>
    </source>
</evidence>
<feature type="domain" description="EF-hand" evidence="5">
    <location>
        <begin position="419"/>
        <end position="454"/>
    </location>
</feature>
<feature type="region of interest" description="Disordered" evidence="3">
    <location>
        <begin position="882"/>
        <end position="924"/>
    </location>
</feature>
<evidence type="ECO:0000256" key="3">
    <source>
        <dbReference type="SAM" id="MobiDB-lite"/>
    </source>
</evidence>
<evidence type="ECO:0000259" key="4">
    <source>
        <dbReference type="PROSITE" id="PS50031"/>
    </source>
</evidence>
<comment type="caution">
    <text evidence="6">The sequence shown here is derived from an EMBL/GenBank/DDBJ whole genome shotgun (WGS) entry which is preliminary data.</text>
</comment>
<feature type="region of interest" description="Disordered" evidence="3">
    <location>
        <begin position="950"/>
        <end position="980"/>
    </location>
</feature>
<feature type="domain" description="EF-hand" evidence="5">
    <location>
        <begin position="6"/>
        <end position="41"/>
    </location>
</feature>